<organism evidence="2 3">
    <name type="scientific">Streptomyces lateritius</name>
    <dbReference type="NCBI Taxonomy" id="67313"/>
    <lineage>
        <taxon>Bacteria</taxon>
        <taxon>Bacillati</taxon>
        <taxon>Actinomycetota</taxon>
        <taxon>Actinomycetes</taxon>
        <taxon>Kitasatosporales</taxon>
        <taxon>Streptomycetaceae</taxon>
        <taxon>Streptomyces</taxon>
    </lineage>
</organism>
<feature type="region of interest" description="Disordered" evidence="1">
    <location>
        <begin position="36"/>
        <end position="55"/>
    </location>
</feature>
<gene>
    <name evidence="2" type="ORF">ACF05T_28275</name>
</gene>
<sequence length="55" mass="6047">MPITTVLSPDDLDLEAAALYDTAAWQPIVSHWATTAPKLRAQEPKRPFPTTVTGR</sequence>
<dbReference type="EMBL" id="JBIBSM010000018">
    <property type="protein sequence ID" value="MFF8279954.1"/>
    <property type="molecule type" value="Genomic_DNA"/>
</dbReference>
<reference evidence="2 3" key="1">
    <citation type="submission" date="2024-10" db="EMBL/GenBank/DDBJ databases">
        <title>The Natural Products Discovery Center: Release of the First 8490 Sequenced Strains for Exploring Actinobacteria Biosynthetic Diversity.</title>
        <authorList>
            <person name="Kalkreuter E."/>
            <person name="Kautsar S.A."/>
            <person name="Yang D."/>
            <person name="Bader C.D."/>
            <person name="Teijaro C.N."/>
            <person name="Fluegel L."/>
            <person name="Davis C.M."/>
            <person name="Simpson J.R."/>
            <person name="Lauterbach L."/>
            <person name="Steele A.D."/>
            <person name="Gui C."/>
            <person name="Meng S."/>
            <person name="Li G."/>
            <person name="Viehrig K."/>
            <person name="Ye F."/>
            <person name="Su P."/>
            <person name="Kiefer A.F."/>
            <person name="Nichols A."/>
            <person name="Cepeda A.J."/>
            <person name="Yan W."/>
            <person name="Fan B."/>
            <person name="Jiang Y."/>
            <person name="Adhikari A."/>
            <person name="Zheng C.-J."/>
            <person name="Schuster L."/>
            <person name="Cowan T.M."/>
            <person name="Smanski M.J."/>
            <person name="Chevrette M.G."/>
            <person name="De Carvalho L.P.S."/>
            <person name="Shen B."/>
        </authorList>
    </citation>
    <scope>NUCLEOTIDE SEQUENCE [LARGE SCALE GENOMIC DNA]</scope>
    <source>
        <strain evidence="2 3">NPDC015755</strain>
    </source>
</reference>
<protein>
    <recommendedName>
        <fullName evidence="4">GNAT family N-acetyltransferase</fullName>
    </recommendedName>
</protein>
<evidence type="ECO:0000313" key="2">
    <source>
        <dbReference type="EMBL" id="MFF8279954.1"/>
    </source>
</evidence>
<dbReference type="Proteomes" id="UP001603013">
    <property type="component" value="Unassembled WGS sequence"/>
</dbReference>
<evidence type="ECO:0000256" key="1">
    <source>
        <dbReference type="SAM" id="MobiDB-lite"/>
    </source>
</evidence>
<keyword evidence="3" id="KW-1185">Reference proteome</keyword>
<evidence type="ECO:0000313" key="3">
    <source>
        <dbReference type="Proteomes" id="UP001603013"/>
    </source>
</evidence>
<name>A0ABW6YK36_9ACTN</name>
<evidence type="ECO:0008006" key="4">
    <source>
        <dbReference type="Google" id="ProtNLM"/>
    </source>
</evidence>
<dbReference type="RefSeq" id="WP_391936863.1">
    <property type="nucleotide sequence ID" value="NZ_JBIBSM010000018.1"/>
</dbReference>
<proteinExistence type="predicted"/>
<accession>A0ABW6YK36</accession>
<comment type="caution">
    <text evidence="2">The sequence shown here is derived from an EMBL/GenBank/DDBJ whole genome shotgun (WGS) entry which is preliminary data.</text>
</comment>